<protein>
    <submittedName>
        <fullName evidence="1">Uncharacterized protein</fullName>
    </submittedName>
</protein>
<gene>
    <name evidence="1" type="ORF">JJJ17_17340</name>
</gene>
<evidence type="ECO:0000313" key="2">
    <source>
        <dbReference type="Proteomes" id="UP000640485"/>
    </source>
</evidence>
<reference evidence="1" key="1">
    <citation type="submission" date="2021-01" db="EMBL/GenBank/DDBJ databases">
        <title>Paracoccus amoyensis sp. nov., isolated from the surface seawater along the coast of Xiamen Island, China.</title>
        <authorList>
            <person name="Lyu L."/>
        </authorList>
    </citation>
    <scope>NUCLEOTIDE SEQUENCE</scope>
    <source>
        <strain evidence="1">MJ17</strain>
    </source>
</reference>
<evidence type="ECO:0000313" key="1">
    <source>
        <dbReference type="EMBL" id="MBK4217699.1"/>
    </source>
</evidence>
<dbReference type="Proteomes" id="UP000640485">
    <property type="component" value="Unassembled WGS sequence"/>
</dbReference>
<name>A0A934SMB7_9RHOB</name>
<accession>A0A934SMB7</accession>
<keyword evidence="2" id="KW-1185">Reference proteome</keyword>
<dbReference type="EMBL" id="JAEPRQ010000008">
    <property type="protein sequence ID" value="MBK4217699.1"/>
    <property type="molecule type" value="Genomic_DNA"/>
</dbReference>
<proteinExistence type="predicted"/>
<dbReference type="RefSeq" id="WP_200688712.1">
    <property type="nucleotide sequence ID" value="NZ_JAEPRQ010000008.1"/>
</dbReference>
<dbReference type="AlphaFoldDB" id="A0A934SMB7"/>
<organism evidence="1 2">
    <name type="scientific">Paracoccus caeni</name>
    <dbReference type="NCBI Taxonomy" id="657651"/>
    <lineage>
        <taxon>Bacteria</taxon>
        <taxon>Pseudomonadati</taxon>
        <taxon>Pseudomonadota</taxon>
        <taxon>Alphaproteobacteria</taxon>
        <taxon>Rhodobacterales</taxon>
        <taxon>Paracoccaceae</taxon>
        <taxon>Paracoccus</taxon>
    </lineage>
</organism>
<comment type="caution">
    <text evidence="1">The sequence shown here is derived from an EMBL/GenBank/DDBJ whole genome shotgun (WGS) entry which is preliminary data.</text>
</comment>
<sequence>MQIVVEEVRKTIEHLVRSEVGRNVGEGQPELNLQSFVAPIWAETAAKAEHLQEADELSDFLLYLRPEAEFDDPELRAQFSREMNEIAKLVKPICEEKLSGIEIPGFENEAVGFQPPYAVQTLEFVIISLAQELFAQKKYGLIDPLPCQDLLKVYQHGHILCGYDTADSAIILY</sequence>